<keyword evidence="9" id="KW-0547">Nucleotide-binding</keyword>
<gene>
    <name evidence="20" type="ORF">HHI36_018882</name>
</gene>
<evidence type="ECO:0000256" key="14">
    <source>
        <dbReference type="ARBA" id="ARBA00022989"/>
    </source>
</evidence>
<dbReference type="Pfam" id="PF01434">
    <property type="entry name" value="Peptidase_M41"/>
    <property type="match status" value="1"/>
</dbReference>
<dbReference type="PANTHER" id="PTHR43655">
    <property type="entry name" value="ATP-DEPENDENT PROTEASE"/>
    <property type="match status" value="1"/>
</dbReference>
<evidence type="ECO:0000256" key="17">
    <source>
        <dbReference type="SAM" id="MobiDB-lite"/>
    </source>
</evidence>
<evidence type="ECO:0000256" key="8">
    <source>
        <dbReference type="ARBA" id="ARBA00022723"/>
    </source>
</evidence>
<evidence type="ECO:0000256" key="16">
    <source>
        <dbReference type="ARBA" id="ARBA00023136"/>
    </source>
</evidence>
<reference evidence="20 21" key="1">
    <citation type="journal article" date="2021" name="BMC Biol.">
        <title>Horizontally acquired antibacterial genes associated with adaptive radiation of ladybird beetles.</title>
        <authorList>
            <person name="Li H.S."/>
            <person name="Tang X.F."/>
            <person name="Huang Y.H."/>
            <person name="Xu Z.Y."/>
            <person name="Chen M.L."/>
            <person name="Du X.Y."/>
            <person name="Qiu B.Y."/>
            <person name="Chen P.T."/>
            <person name="Zhang W."/>
            <person name="Slipinski A."/>
            <person name="Escalona H.E."/>
            <person name="Waterhouse R.M."/>
            <person name="Zwick A."/>
            <person name="Pang H."/>
        </authorList>
    </citation>
    <scope>NUCLEOTIDE SEQUENCE [LARGE SCALE GENOMIC DNA]</scope>
    <source>
        <strain evidence="20">SYSU2018</strain>
    </source>
</reference>
<dbReference type="InterPro" id="IPR003959">
    <property type="entry name" value="ATPase_AAA_core"/>
</dbReference>
<dbReference type="SUPFAM" id="SSF140990">
    <property type="entry name" value="FtsH protease domain-like"/>
    <property type="match status" value="1"/>
</dbReference>
<dbReference type="NCBIfam" id="TIGR01241">
    <property type="entry name" value="FtsH_fam"/>
    <property type="match status" value="1"/>
</dbReference>
<sequence>MSGQLRIPSLRQLLNRGNVLRNEWRQFNFTSSRARIELVKSNPKVWKSIRREYAAVCSLLKRSGLRDFKQLRQFHSSLQKYQVQNSNNGKKPNDEDKDKISALLAKAFLWMLTAYIVVAVVSLMFPSSNQPEVVRYVSWNEFLYQMLAKGEVEEIIVRPDVEIVSLVLHDGAIIKGRKAEAKVYHMNVVDINKFEDKLREAERRLGIQDGVPVVYERSSDTAAKLLASLAVAAILVGLLLRSKSIRPPISMDTFTQLGRAKFTLVDPLTGPGKGVHFSDVAGLKEAKVEVMEFVDYLKRPEHYKSLGAKVPKGALLLGPPGCGKTLLAKAVATEANVPFLSMNGSEFIEMIGGLGAARVRDLFKEAKKRSPCIIYIDEIDAVGRKRSNTLGGTSGESEQTLNQLLVEMDGMTSKESIIMLASTNRADILDKAILRPGRFDRHILIDFPDLEERDQIFQQHLKSIVLEHAPSYYSRRLAQLTPGFSGADIANVCNEAALHAARSKQKQVIKSDLEYAVERLVGGTEKRNHAMSPQEKRVVAYHESGHALVGWMLEHTDALLKVTIVPRTNLALGFAQYIPRDQKLFTKEELFERMCMTLGGRVAESITFNKITTGAQNDLEKATKLAYAQVKEYGMDEKVGLISFPESQTKELGRKPYSKKLANLIDLEARKLITSAYKTTETLLLQNKSKLELLAENLLKKETLNYDDVEALLGPPPFGKKRLIDPGEFEEFLKDGNQNNGAETSREPDTNADKA</sequence>
<dbReference type="AlphaFoldDB" id="A0ABD2P199"/>
<name>A0ABD2P199_9CUCU</name>
<keyword evidence="11" id="KW-0862">Zinc</keyword>
<dbReference type="InterPro" id="IPR000642">
    <property type="entry name" value="Peptidase_M41"/>
</dbReference>
<dbReference type="Gene3D" id="3.40.50.300">
    <property type="entry name" value="P-loop containing nucleotide triphosphate hydrolases"/>
    <property type="match status" value="1"/>
</dbReference>
<dbReference type="GO" id="GO:0016020">
    <property type="term" value="C:membrane"/>
    <property type="evidence" value="ECO:0007669"/>
    <property type="project" value="UniProtKB-SubCell"/>
</dbReference>
<evidence type="ECO:0000256" key="12">
    <source>
        <dbReference type="ARBA" id="ARBA00022840"/>
    </source>
</evidence>
<keyword evidence="12" id="KW-0067">ATP-binding</keyword>
<comment type="cofactor">
    <cofactor evidence="1">
        <name>Zn(2+)</name>
        <dbReference type="ChEBI" id="CHEBI:29105"/>
    </cofactor>
</comment>
<comment type="caution">
    <text evidence="20">The sequence shown here is derived from an EMBL/GenBank/DDBJ whole genome shotgun (WGS) entry which is preliminary data.</text>
</comment>
<dbReference type="GO" id="GO:0008237">
    <property type="term" value="F:metallopeptidase activity"/>
    <property type="evidence" value="ECO:0007669"/>
    <property type="project" value="UniProtKB-KW"/>
</dbReference>
<keyword evidence="15" id="KW-0482">Metalloprotease</keyword>
<dbReference type="InterPro" id="IPR050928">
    <property type="entry name" value="ATP-dep_Zn_Metalloprotease"/>
</dbReference>
<dbReference type="EMBL" id="JABFTP020000165">
    <property type="protein sequence ID" value="KAL3284737.1"/>
    <property type="molecule type" value="Genomic_DNA"/>
</dbReference>
<dbReference type="Pfam" id="PF00004">
    <property type="entry name" value="AAA"/>
    <property type="match status" value="1"/>
</dbReference>
<comment type="similarity">
    <text evidence="4">In the C-terminal section; belongs to the peptidase M41 family.</text>
</comment>
<dbReference type="FunFam" id="3.40.50.300:FF:000277">
    <property type="entry name" value="ATP-dependent zinc metalloprotease FtsH"/>
    <property type="match status" value="1"/>
</dbReference>
<dbReference type="Proteomes" id="UP001516400">
    <property type="component" value="Unassembled WGS sequence"/>
</dbReference>
<dbReference type="Pfam" id="PF06480">
    <property type="entry name" value="FtsH_ext"/>
    <property type="match status" value="1"/>
</dbReference>
<dbReference type="Gene3D" id="1.10.8.60">
    <property type="match status" value="1"/>
</dbReference>
<evidence type="ECO:0000256" key="18">
    <source>
        <dbReference type="SAM" id="Phobius"/>
    </source>
</evidence>
<feature type="region of interest" description="Disordered" evidence="17">
    <location>
        <begin position="732"/>
        <end position="755"/>
    </location>
</feature>
<dbReference type="PANTHER" id="PTHR43655:SF8">
    <property type="entry name" value="PARAPLEGIN"/>
    <property type="match status" value="1"/>
</dbReference>
<proteinExistence type="inferred from homology"/>
<evidence type="ECO:0000256" key="1">
    <source>
        <dbReference type="ARBA" id="ARBA00001947"/>
    </source>
</evidence>
<dbReference type="CDD" id="cd19501">
    <property type="entry name" value="RecA-like_FtsH"/>
    <property type="match status" value="1"/>
</dbReference>
<dbReference type="InterPro" id="IPR027417">
    <property type="entry name" value="P-loop_NTPase"/>
</dbReference>
<dbReference type="GO" id="GO:0005524">
    <property type="term" value="F:ATP binding"/>
    <property type="evidence" value="ECO:0007669"/>
    <property type="project" value="UniProtKB-KW"/>
</dbReference>
<keyword evidence="10" id="KW-0378">Hydrolase</keyword>
<dbReference type="InterPro" id="IPR005936">
    <property type="entry name" value="FtsH"/>
</dbReference>
<feature type="compositionally biased region" description="Basic and acidic residues" evidence="17">
    <location>
        <begin position="744"/>
        <end position="755"/>
    </location>
</feature>
<comment type="subcellular location">
    <subcellularLocation>
        <location evidence="2">Membrane</location>
        <topology evidence="2">Multi-pass membrane protein</topology>
    </subcellularLocation>
    <subcellularLocation>
        <location evidence="3">Mitochondrion</location>
    </subcellularLocation>
</comment>
<accession>A0ABD2P199</accession>
<dbReference type="InterPro" id="IPR011546">
    <property type="entry name" value="Pept_M41_FtsH_extracell"/>
</dbReference>
<keyword evidence="6" id="KW-0645">Protease</keyword>
<keyword evidence="13" id="KW-0809">Transit peptide</keyword>
<dbReference type="InterPro" id="IPR003593">
    <property type="entry name" value="AAA+_ATPase"/>
</dbReference>
<dbReference type="InterPro" id="IPR041569">
    <property type="entry name" value="AAA_lid_3"/>
</dbReference>
<evidence type="ECO:0000256" key="3">
    <source>
        <dbReference type="ARBA" id="ARBA00004173"/>
    </source>
</evidence>
<dbReference type="SMART" id="SM00382">
    <property type="entry name" value="AAA"/>
    <property type="match status" value="1"/>
</dbReference>
<feature type="transmembrane region" description="Helical" evidence="18">
    <location>
        <begin position="107"/>
        <end position="125"/>
    </location>
</feature>
<dbReference type="GO" id="GO:0046872">
    <property type="term" value="F:metal ion binding"/>
    <property type="evidence" value="ECO:0007669"/>
    <property type="project" value="UniProtKB-KW"/>
</dbReference>
<evidence type="ECO:0000256" key="10">
    <source>
        <dbReference type="ARBA" id="ARBA00022801"/>
    </source>
</evidence>
<evidence type="ECO:0000256" key="7">
    <source>
        <dbReference type="ARBA" id="ARBA00022692"/>
    </source>
</evidence>
<evidence type="ECO:0000256" key="6">
    <source>
        <dbReference type="ARBA" id="ARBA00022670"/>
    </source>
</evidence>
<evidence type="ECO:0000256" key="4">
    <source>
        <dbReference type="ARBA" id="ARBA00010044"/>
    </source>
</evidence>
<evidence type="ECO:0000313" key="21">
    <source>
        <dbReference type="Proteomes" id="UP001516400"/>
    </source>
</evidence>
<organism evidence="20 21">
    <name type="scientific">Cryptolaemus montrouzieri</name>
    <dbReference type="NCBI Taxonomy" id="559131"/>
    <lineage>
        <taxon>Eukaryota</taxon>
        <taxon>Metazoa</taxon>
        <taxon>Ecdysozoa</taxon>
        <taxon>Arthropoda</taxon>
        <taxon>Hexapoda</taxon>
        <taxon>Insecta</taxon>
        <taxon>Pterygota</taxon>
        <taxon>Neoptera</taxon>
        <taxon>Endopterygota</taxon>
        <taxon>Coleoptera</taxon>
        <taxon>Polyphaga</taxon>
        <taxon>Cucujiformia</taxon>
        <taxon>Coccinelloidea</taxon>
        <taxon>Coccinellidae</taxon>
        <taxon>Scymninae</taxon>
        <taxon>Scymnini</taxon>
        <taxon>Cryptolaemus</taxon>
    </lineage>
</organism>
<protein>
    <recommendedName>
        <fullName evidence="19">AAA+ ATPase domain-containing protein</fullName>
    </recommendedName>
</protein>
<dbReference type="FunFam" id="1.20.58.760:FF:000003">
    <property type="entry name" value="AFG3-like AAA ATPase 2"/>
    <property type="match status" value="1"/>
</dbReference>
<evidence type="ECO:0000256" key="15">
    <source>
        <dbReference type="ARBA" id="ARBA00023049"/>
    </source>
</evidence>
<dbReference type="Gene3D" id="3.40.1690.20">
    <property type="match status" value="1"/>
</dbReference>
<keyword evidence="8" id="KW-0479">Metal-binding</keyword>
<evidence type="ECO:0000256" key="5">
    <source>
        <dbReference type="ARBA" id="ARBA00010550"/>
    </source>
</evidence>
<dbReference type="Gene3D" id="1.20.58.760">
    <property type="entry name" value="Peptidase M41"/>
    <property type="match status" value="1"/>
</dbReference>
<evidence type="ECO:0000256" key="2">
    <source>
        <dbReference type="ARBA" id="ARBA00004141"/>
    </source>
</evidence>
<dbReference type="GO" id="GO:0006508">
    <property type="term" value="P:proteolysis"/>
    <property type="evidence" value="ECO:0007669"/>
    <property type="project" value="UniProtKB-KW"/>
</dbReference>
<dbReference type="Pfam" id="PF17862">
    <property type="entry name" value="AAA_lid_3"/>
    <property type="match status" value="1"/>
</dbReference>
<evidence type="ECO:0000256" key="11">
    <source>
        <dbReference type="ARBA" id="ARBA00022833"/>
    </source>
</evidence>
<evidence type="ECO:0000259" key="19">
    <source>
        <dbReference type="SMART" id="SM00382"/>
    </source>
</evidence>
<keyword evidence="21" id="KW-1185">Reference proteome</keyword>
<dbReference type="HAMAP" id="MF_01458">
    <property type="entry name" value="FtsH"/>
    <property type="match status" value="1"/>
</dbReference>
<keyword evidence="14 18" id="KW-1133">Transmembrane helix</keyword>
<evidence type="ECO:0000313" key="20">
    <source>
        <dbReference type="EMBL" id="KAL3284737.1"/>
    </source>
</evidence>
<keyword evidence="7 18" id="KW-0812">Transmembrane</keyword>
<keyword evidence="16 18" id="KW-0472">Membrane</keyword>
<evidence type="ECO:0000256" key="9">
    <source>
        <dbReference type="ARBA" id="ARBA00022741"/>
    </source>
</evidence>
<comment type="similarity">
    <text evidence="5">In the N-terminal section; belongs to the AAA ATPase family.</text>
</comment>
<dbReference type="GO" id="GO:0005739">
    <property type="term" value="C:mitochondrion"/>
    <property type="evidence" value="ECO:0007669"/>
    <property type="project" value="UniProtKB-SubCell"/>
</dbReference>
<feature type="domain" description="AAA+ ATPase" evidence="19">
    <location>
        <begin position="310"/>
        <end position="449"/>
    </location>
</feature>
<evidence type="ECO:0000256" key="13">
    <source>
        <dbReference type="ARBA" id="ARBA00022946"/>
    </source>
</evidence>
<dbReference type="SUPFAM" id="SSF52540">
    <property type="entry name" value="P-loop containing nucleoside triphosphate hydrolases"/>
    <property type="match status" value="1"/>
</dbReference>
<dbReference type="InterPro" id="IPR037219">
    <property type="entry name" value="Peptidase_M41-like"/>
</dbReference>
<dbReference type="FunFam" id="1.10.8.60:FF:000033">
    <property type="entry name" value="paraplegin isoform X1"/>
    <property type="match status" value="1"/>
</dbReference>